<feature type="domain" description="PX" evidence="13">
    <location>
        <begin position="170"/>
        <end position="286"/>
    </location>
</feature>
<feature type="region of interest" description="Disordered" evidence="12">
    <location>
        <begin position="1"/>
        <end position="161"/>
    </location>
</feature>
<dbReference type="Pfam" id="PF09325">
    <property type="entry name" value="Vps5"/>
    <property type="match status" value="1"/>
</dbReference>
<dbReference type="InterPro" id="IPR015404">
    <property type="entry name" value="Vps5_C"/>
</dbReference>
<dbReference type="GeneID" id="87863581"/>
<evidence type="ECO:0000256" key="11">
    <source>
        <dbReference type="SAM" id="Coils"/>
    </source>
</evidence>
<dbReference type="GO" id="GO:0005768">
    <property type="term" value="C:endosome"/>
    <property type="evidence" value="ECO:0007669"/>
    <property type="project" value="UniProtKB-ARBA"/>
</dbReference>
<dbReference type="SUPFAM" id="SSF103657">
    <property type="entry name" value="BAR/IMD domain-like"/>
    <property type="match status" value="1"/>
</dbReference>
<evidence type="ECO:0000256" key="8">
    <source>
        <dbReference type="ARBA" id="ARBA00022927"/>
    </source>
</evidence>
<dbReference type="PANTHER" id="PTHR10555">
    <property type="entry name" value="SORTING NEXIN"/>
    <property type="match status" value="1"/>
</dbReference>
<dbReference type="GO" id="GO:0042147">
    <property type="term" value="P:retrograde transport, endosome to Golgi"/>
    <property type="evidence" value="ECO:0007669"/>
    <property type="project" value="TreeGrafter"/>
</dbReference>
<evidence type="ECO:0000256" key="6">
    <source>
        <dbReference type="ARBA" id="ARBA00022490"/>
    </source>
</evidence>
<comment type="subcellular location">
    <subcellularLocation>
        <location evidence="2">Cytoplasm</location>
    </subcellularLocation>
    <subcellularLocation>
        <location evidence="3">Golgi apparatus</location>
    </subcellularLocation>
    <subcellularLocation>
        <location evidence="1">Membrane</location>
        <topology evidence="1">Peripheral membrane protein</topology>
        <orientation evidence="1">Cytoplasmic side</orientation>
    </subcellularLocation>
</comment>
<dbReference type="Gene3D" id="1.20.1270.60">
    <property type="entry name" value="Arfaptin homology (AH) domain/BAR domain"/>
    <property type="match status" value="1"/>
</dbReference>
<dbReference type="InterPro" id="IPR036871">
    <property type="entry name" value="PX_dom_sf"/>
</dbReference>
<dbReference type="FunFam" id="1.20.1270.60:FF:000022">
    <property type="entry name" value="Sorting nexin 3 protein"/>
    <property type="match status" value="1"/>
</dbReference>
<evidence type="ECO:0000256" key="12">
    <source>
        <dbReference type="SAM" id="MobiDB-lite"/>
    </source>
</evidence>
<evidence type="ECO:0000256" key="2">
    <source>
        <dbReference type="ARBA" id="ARBA00004496"/>
    </source>
</evidence>
<dbReference type="InterPro" id="IPR027267">
    <property type="entry name" value="AH/BAR_dom_sf"/>
</dbReference>
<evidence type="ECO:0000256" key="5">
    <source>
        <dbReference type="ARBA" id="ARBA00022448"/>
    </source>
</evidence>
<evidence type="ECO:0000313" key="15">
    <source>
        <dbReference type="Proteomes" id="UP001278500"/>
    </source>
</evidence>
<feature type="compositionally biased region" description="Pro residues" evidence="12">
    <location>
        <begin position="140"/>
        <end position="150"/>
    </location>
</feature>
<comment type="caution">
    <text evidence="14">The sequence shown here is derived from an EMBL/GenBank/DDBJ whole genome shotgun (WGS) entry which is preliminary data.</text>
</comment>
<evidence type="ECO:0000256" key="3">
    <source>
        <dbReference type="ARBA" id="ARBA00004555"/>
    </source>
</evidence>
<keyword evidence="7" id="KW-0597">Phosphoprotein</keyword>
<protein>
    <submittedName>
        <fullName evidence="14">Vps5 C terminal like-domain-containing protein</fullName>
    </submittedName>
</protein>
<feature type="coiled-coil region" evidence="11">
    <location>
        <begin position="458"/>
        <end position="485"/>
    </location>
</feature>
<keyword evidence="8" id="KW-0653">Protein transport</keyword>
<evidence type="ECO:0000256" key="9">
    <source>
        <dbReference type="ARBA" id="ARBA00023034"/>
    </source>
</evidence>
<keyword evidence="5" id="KW-0813">Transport</keyword>
<dbReference type="Proteomes" id="UP001278500">
    <property type="component" value="Unassembled WGS sequence"/>
</dbReference>
<organism evidence="14 15">
    <name type="scientific">Neurospora tetraspora</name>
    <dbReference type="NCBI Taxonomy" id="94610"/>
    <lineage>
        <taxon>Eukaryota</taxon>
        <taxon>Fungi</taxon>
        <taxon>Dikarya</taxon>
        <taxon>Ascomycota</taxon>
        <taxon>Pezizomycotina</taxon>
        <taxon>Sordariomycetes</taxon>
        <taxon>Sordariomycetidae</taxon>
        <taxon>Sordariales</taxon>
        <taxon>Sordariaceae</taxon>
        <taxon>Neurospora</taxon>
    </lineage>
</organism>
<dbReference type="SUPFAM" id="SSF64268">
    <property type="entry name" value="PX domain"/>
    <property type="match status" value="1"/>
</dbReference>
<dbReference type="InterPro" id="IPR035803">
    <property type="entry name" value="BAR_Vps5"/>
</dbReference>
<keyword evidence="10" id="KW-0472">Membrane</keyword>
<dbReference type="GO" id="GO:0045053">
    <property type="term" value="P:protein retention in Golgi apparatus"/>
    <property type="evidence" value="ECO:0007669"/>
    <property type="project" value="TreeGrafter"/>
</dbReference>
<dbReference type="CDD" id="cd07627">
    <property type="entry name" value="BAR_Vps5p"/>
    <property type="match status" value="1"/>
</dbReference>
<reference evidence="14" key="2">
    <citation type="submission" date="2023-06" db="EMBL/GenBank/DDBJ databases">
        <authorList>
            <consortium name="Lawrence Berkeley National Laboratory"/>
            <person name="Haridas S."/>
            <person name="Hensen N."/>
            <person name="Bonometti L."/>
            <person name="Westerberg I."/>
            <person name="Brannstrom I.O."/>
            <person name="Guillou S."/>
            <person name="Cros-Aarteil S."/>
            <person name="Calhoun S."/>
            <person name="Kuo A."/>
            <person name="Mondo S."/>
            <person name="Pangilinan J."/>
            <person name="Riley R."/>
            <person name="Labutti K."/>
            <person name="Andreopoulos B."/>
            <person name="Lipzen A."/>
            <person name="Chen C."/>
            <person name="Yanf M."/>
            <person name="Daum C."/>
            <person name="Ng V."/>
            <person name="Clum A."/>
            <person name="Steindorff A."/>
            <person name="Ohm R."/>
            <person name="Martin F."/>
            <person name="Silar P."/>
            <person name="Natvig D."/>
            <person name="Lalanne C."/>
            <person name="Gautier V."/>
            <person name="Ament-Velasquez S.L."/>
            <person name="Kruys A."/>
            <person name="Hutchinson M.I."/>
            <person name="Powell A.J."/>
            <person name="Barry K."/>
            <person name="Miller A.N."/>
            <person name="Grigoriev I.V."/>
            <person name="Debuchy R."/>
            <person name="Gladieux P."/>
            <person name="Thoren M.H."/>
            <person name="Johannesson H."/>
        </authorList>
    </citation>
    <scope>NUCLEOTIDE SEQUENCE</scope>
    <source>
        <strain evidence="14">CBS 560.94</strain>
    </source>
</reference>
<dbReference type="GO" id="GO:0005794">
    <property type="term" value="C:Golgi apparatus"/>
    <property type="evidence" value="ECO:0007669"/>
    <property type="project" value="UniProtKB-SubCell"/>
</dbReference>
<dbReference type="EMBL" id="JAUEPP010000002">
    <property type="protein sequence ID" value="KAK3351717.1"/>
    <property type="molecule type" value="Genomic_DNA"/>
</dbReference>
<evidence type="ECO:0000313" key="14">
    <source>
        <dbReference type="EMBL" id="KAK3351717.1"/>
    </source>
</evidence>
<accession>A0AAE0JMJ3</accession>
<evidence type="ECO:0000256" key="10">
    <source>
        <dbReference type="ARBA" id="ARBA00023136"/>
    </source>
</evidence>
<evidence type="ECO:0000259" key="13">
    <source>
        <dbReference type="PROSITE" id="PS50195"/>
    </source>
</evidence>
<keyword evidence="9" id="KW-0333">Golgi apparatus</keyword>
<dbReference type="InterPro" id="IPR001683">
    <property type="entry name" value="PX_dom"/>
</dbReference>
<proteinExistence type="inferred from homology"/>
<feature type="compositionally biased region" description="Basic and acidic residues" evidence="12">
    <location>
        <begin position="562"/>
        <end position="575"/>
    </location>
</feature>
<evidence type="ECO:0000256" key="7">
    <source>
        <dbReference type="ARBA" id="ARBA00022553"/>
    </source>
</evidence>
<name>A0AAE0JMJ3_9PEZI</name>
<dbReference type="GO" id="GO:0030904">
    <property type="term" value="C:retromer complex"/>
    <property type="evidence" value="ECO:0007669"/>
    <property type="project" value="UniProtKB-ARBA"/>
</dbReference>
<dbReference type="Gene3D" id="3.30.1520.10">
    <property type="entry name" value="Phox-like domain"/>
    <property type="match status" value="1"/>
</dbReference>
<dbReference type="FunFam" id="3.30.1520.10:FF:000013">
    <property type="entry name" value="Putative Sorting nexin 3"/>
    <property type="match status" value="1"/>
</dbReference>
<feature type="compositionally biased region" description="Low complexity" evidence="12">
    <location>
        <begin position="27"/>
        <end position="61"/>
    </location>
</feature>
<evidence type="ECO:0000256" key="4">
    <source>
        <dbReference type="ARBA" id="ARBA00010883"/>
    </source>
</evidence>
<comment type="similarity">
    <text evidence="4">Belongs to the sorting nexin family.</text>
</comment>
<dbReference type="AlphaFoldDB" id="A0AAE0JMJ3"/>
<dbReference type="GO" id="GO:0005829">
    <property type="term" value="C:cytosol"/>
    <property type="evidence" value="ECO:0007669"/>
    <property type="project" value="GOC"/>
</dbReference>
<dbReference type="GO" id="GO:0035091">
    <property type="term" value="F:phosphatidylinositol binding"/>
    <property type="evidence" value="ECO:0007669"/>
    <property type="project" value="InterPro"/>
</dbReference>
<dbReference type="SMART" id="SM00312">
    <property type="entry name" value="PX"/>
    <property type="match status" value="1"/>
</dbReference>
<dbReference type="PROSITE" id="PS50195">
    <property type="entry name" value="PX"/>
    <property type="match status" value="1"/>
</dbReference>
<keyword evidence="6" id="KW-0963">Cytoplasm</keyword>
<sequence length="575" mass="63740">MEDPWADSAIGGESNNSSSTVPQSDDTAPAGSTTAPSTSSTLAPSTNTSSSRPSRLTPRRLVAQPTRLEAVEDDPLGPLGASTPAATDTPLAPPQPPLKEQLPLRTTLPGGPNQIGGGGARRDPHRIEEEELYNDTPSGPRQPPPVPPAQPSSVRTSMQPSVSIEQAANPTFHIYVGDPHKVGDLTSSHIVYSVRTKTTSKAYKQPEFEVKRRYRDFLWLYNTLHANNPGVVVPPPPEKQAVGRFESNFVEARRAALEKMLNKTAAHPTLQHDADLKLFLESEAFNIDVKHKERKEPNLGESKGVLSTFGISVGSGNKFVEQDDWFHDRRVYLDALENQLKGLLKAMDSMVAQRKAMAEAAGEFSASLHALSTVELSPTLSGPLDALSELQLTIRDVYDRQAQQDVLTFGIIIEEYIRLIGSVKQAFSQRQKAFYSWHSAESELQKRKTSQDKLLRQGKSQQDRLNQVNAEVADAERKVHQARLLFEDMGRLMRAELDRFEREKVEDFKSGVETFLESAVEAQKELIEKWETFLMQLDAEDDETVFYRPPVVQANKPAGDTAVDRARARIDDDSD</sequence>
<dbReference type="GO" id="GO:0015031">
    <property type="term" value="P:protein transport"/>
    <property type="evidence" value="ECO:0007669"/>
    <property type="project" value="UniProtKB-KW"/>
</dbReference>
<keyword evidence="11" id="KW-0175">Coiled coil</keyword>
<dbReference type="RefSeq" id="XP_062685012.1">
    <property type="nucleotide sequence ID" value="XM_062826427.1"/>
</dbReference>
<feature type="region of interest" description="Disordered" evidence="12">
    <location>
        <begin position="548"/>
        <end position="575"/>
    </location>
</feature>
<evidence type="ECO:0000256" key="1">
    <source>
        <dbReference type="ARBA" id="ARBA00004287"/>
    </source>
</evidence>
<dbReference type="PANTHER" id="PTHR10555:SF170">
    <property type="entry name" value="FI18122P1"/>
    <property type="match status" value="1"/>
</dbReference>
<feature type="compositionally biased region" description="Polar residues" evidence="12">
    <location>
        <begin position="13"/>
        <end position="26"/>
    </location>
</feature>
<reference evidence="14" key="1">
    <citation type="journal article" date="2023" name="Mol. Phylogenet. Evol.">
        <title>Genome-scale phylogeny and comparative genomics of the fungal order Sordariales.</title>
        <authorList>
            <person name="Hensen N."/>
            <person name="Bonometti L."/>
            <person name="Westerberg I."/>
            <person name="Brannstrom I.O."/>
            <person name="Guillou S."/>
            <person name="Cros-Aarteil S."/>
            <person name="Calhoun S."/>
            <person name="Haridas S."/>
            <person name="Kuo A."/>
            <person name="Mondo S."/>
            <person name="Pangilinan J."/>
            <person name="Riley R."/>
            <person name="LaButti K."/>
            <person name="Andreopoulos B."/>
            <person name="Lipzen A."/>
            <person name="Chen C."/>
            <person name="Yan M."/>
            <person name="Daum C."/>
            <person name="Ng V."/>
            <person name="Clum A."/>
            <person name="Steindorff A."/>
            <person name="Ohm R.A."/>
            <person name="Martin F."/>
            <person name="Silar P."/>
            <person name="Natvig D.O."/>
            <person name="Lalanne C."/>
            <person name="Gautier V."/>
            <person name="Ament-Velasquez S.L."/>
            <person name="Kruys A."/>
            <person name="Hutchinson M.I."/>
            <person name="Powell A.J."/>
            <person name="Barry K."/>
            <person name="Miller A.N."/>
            <person name="Grigoriev I.V."/>
            <person name="Debuchy R."/>
            <person name="Gladieux P."/>
            <person name="Hiltunen Thoren M."/>
            <person name="Johannesson H."/>
        </authorList>
    </citation>
    <scope>NUCLEOTIDE SEQUENCE</scope>
    <source>
        <strain evidence="14">CBS 560.94</strain>
    </source>
</reference>
<keyword evidence="15" id="KW-1185">Reference proteome</keyword>
<gene>
    <name evidence="14" type="ORF">B0H65DRAFT_458812</name>
</gene>
<dbReference type="Pfam" id="PF00787">
    <property type="entry name" value="PX"/>
    <property type="match status" value="1"/>
</dbReference>